<keyword evidence="2" id="KW-1003">Cell membrane</keyword>
<comment type="caution">
    <text evidence="8">The sequence shown here is derived from an EMBL/GenBank/DDBJ whole genome shotgun (WGS) entry which is preliminary data.</text>
</comment>
<evidence type="ECO:0000256" key="6">
    <source>
        <dbReference type="SAM" id="Phobius"/>
    </source>
</evidence>
<dbReference type="InterPro" id="IPR019264">
    <property type="entry name" value="DUF2179"/>
</dbReference>
<dbReference type="Proteomes" id="UP000602260">
    <property type="component" value="Unassembled WGS sequence"/>
</dbReference>
<evidence type="ECO:0000313" key="8">
    <source>
        <dbReference type="EMBL" id="MBC5716367.1"/>
    </source>
</evidence>
<keyword evidence="9" id="KW-1185">Reference proteome</keyword>
<dbReference type="InterPro" id="IPR003740">
    <property type="entry name" value="YitT"/>
</dbReference>
<feature type="transmembrane region" description="Helical" evidence="6">
    <location>
        <begin position="178"/>
        <end position="199"/>
    </location>
</feature>
<proteinExistence type="predicted"/>
<dbReference type="InterPro" id="IPR051461">
    <property type="entry name" value="UPF0750_membrane"/>
</dbReference>
<gene>
    <name evidence="8" type="ORF">H8S55_03350</name>
</gene>
<dbReference type="RefSeq" id="WP_186877828.1">
    <property type="nucleotide sequence ID" value="NZ_JACOPN010000002.1"/>
</dbReference>
<dbReference type="Pfam" id="PF10035">
    <property type="entry name" value="DUF2179"/>
    <property type="match status" value="1"/>
</dbReference>
<feature type="transmembrane region" description="Helical" evidence="6">
    <location>
        <begin position="51"/>
        <end position="73"/>
    </location>
</feature>
<dbReference type="CDD" id="cd16380">
    <property type="entry name" value="YitT_C"/>
    <property type="match status" value="1"/>
</dbReference>
<dbReference type="Gene3D" id="3.30.70.120">
    <property type="match status" value="1"/>
</dbReference>
<dbReference type="InterPro" id="IPR015867">
    <property type="entry name" value="N-reg_PII/ATP_PRibTrfase_C"/>
</dbReference>
<reference evidence="8" key="1">
    <citation type="submission" date="2020-08" db="EMBL/GenBank/DDBJ databases">
        <title>Genome public.</title>
        <authorList>
            <person name="Liu C."/>
            <person name="Sun Q."/>
        </authorList>
    </citation>
    <scope>NUCLEOTIDE SEQUENCE</scope>
    <source>
        <strain evidence="8">BX5</strain>
    </source>
</reference>
<evidence type="ECO:0000256" key="2">
    <source>
        <dbReference type="ARBA" id="ARBA00022475"/>
    </source>
</evidence>
<sequence>MNTQSAKKLLTSYLWITMGSLLYALAFNWFYAPNQIALGGITGLGQAIHTYIPFLSVGLFVLLVNIPLFLLGWRFIGGHLLASSLYAMALSSLAMDALNLVFSFPATDPMLAAVCGGALLGLAAGLIFSKGATTGGTDLIARLMKLALPWLSMGKVLLAVDVTALLLVSAAYGSINAALYGLVAQVAYSYVTDTVLYGLDKAKVAYIITQQTDPVVEALTHNLGRGVTLLHGQGAWSGQEKYVLMCAFKQRQIVAVRQMVKELDPDAFLIVCDAHEVLGRGFTRYKKNAL</sequence>
<comment type="subcellular location">
    <subcellularLocation>
        <location evidence="1">Cell membrane</location>
        <topology evidence="1">Multi-pass membrane protein</topology>
    </subcellularLocation>
</comment>
<accession>A0A8J6J3P3</accession>
<name>A0A8J6J3P3_9FIRM</name>
<feature type="domain" description="DUF2179" evidence="7">
    <location>
        <begin position="225"/>
        <end position="279"/>
    </location>
</feature>
<evidence type="ECO:0000256" key="5">
    <source>
        <dbReference type="ARBA" id="ARBA00023136"/>
    </source>
</evidence>
<dbReference type="GO" id="GO:0005886">
    <property type="term" value="C:plasma membrane"/>
    <property type="evidence" value="ECO:0007669"/>
    <property type="project" value="UniProtKB-SubCell"/>
</dbReference>
<evidence type="ECO:0000256" key="4">
    <source>
        <dbReference type="ARBA" id="ARBA00022989"/>
    </source>
</evidence>
<keyword evidence="5 6" id="KW-0472">Membrane</keyword>
<dbReference type="AlphaFoldDB" id="A0A8J6J3P3"/>
<evidence type="ECO:0000256" key="3">
    <source>
        <dbReference type="ARBA" id="ARBA00022692"/>
    </source>
</evidence>
<dbReference type="PIRSF" id="PIRSF006483">
    <property type="entry name" value="Membrane_protein_YitT"/>
    <property type="match status" value="1"/>
</dbReference>
<dbReference type="PANTHER" id="PTHR33545">
    <property type="entry name" value="UPF0750 MEMBRANE PROTEIN YITT-RELATED"/>
    <property type="match status" value="1"/>
</dbReference>
<protein>
    <submittedName>
        <fullName evidence="8">YitT family protein</fullName>
    </submittedName>
</protein>
<dbReference type="PANTHER" id="PTHR33545:SF5">
    <property type="entry name" value="UPF0750 MEMBRANE PROTEIN YITT"/>
    <property type="match status" value="1"/>
</dbReference>
<keyword evidence="3 6" id="KW-0812">Transmembrane</keyword>
<feature type="transmembrane region" description="Helical" evidence="6">
    <location>
        <begin position="110"/>
        <end position="129"/>
    </location>
</feature>
<dbReference type="EMBL" id="JACOPN010000002">
    <property type="protein sequence ID" value="MBC5716367.1"/>
    <property type="molecule type" value="Genomic_DNA"/>
</dbReference>
<feature type="transmembrane region" description="Helical" evidence="6">
    <location>
        <begin position="150"/>
        <end position="172"/>
    </location>
</feature>
<evidence type="ECO:0000313" key="9">
    <source>
        <dbReference type="Proteomes" id="UP000602260"/>
    </source>
</evidence>
<dbReference type="Pfam" id="PF02588">
    <property type="entry name" value="YitT_membrane"/>
    <property type="match status" value="1"/>
</dbReference>
<feature type="transmembrane region" description="Helical" evidence="6">
    <location>
        <begin position="12"/>
        <end position="31"/>
    </location>
</feature>
<organism evidence="8 9">
    <name type="scientific">Flintibacter faecis</name>
    <dbReference type="NCBI Taxonomy" id="2763047"/>
    <lineage>
        <taxon>Bacteria</taxon>
        <taxon>Bacillati</taxon>
        <taxon>Bacillota</taxon>
        <taxon>Clostridia</taxon>
        <taxon>Eubacteriales</taxon>
        <taxon>Flintibacter</taxon>
    </lineage>
</organism>
<evidence type="ECO:0000256" key="1">
    <source>
        <dbReference type="ARBA" id="ARBA00004651"/>
    </source>
</evidence>
<evidence type="ECO:0000259" key="7">
    <source>
        <dbReference type="Pfam" id="PF10035"/>
    </source>
</evidence>
<keyword evidence="4 6" id="KW-1133">Transmembrane helix</keyword>